<sequence length="349" mass="40028">MTIGSPSLGGELIFLWVLQLLAKLRVSLVGSRGYAANLEPKLVPIMKLISITTATLFLSLTSALLAQEGQPRGEGDRRPSRKDMLKRFDLDKDGQLSEDERKAAREARPQRGRPAGRPAEGKPNGERGNKPPHGVRYKHYLERFDKDKDGKLSEEERRIARDEISKGFGQRGNKMREHMLNKFDKDGDGRLSEEERQQAHKEMRRNQGVMSGRTTKAKKRFVEQFDTDGDGKISEAEKAVAKKVIQRRMAELKKKLILKYDTDGDGKLSEEERHNAHEQEKLEMLDSFDSDKDGELNGEEKKAAFEYMMEHQPYRLMHQMKERKGGPKHGERHGESNSKEERRRSPQRP</sequence>
<comment type="caution">
    <text evidence="5">The sequence shown here is derived from an EMBL/GenBank/DDBJ whole genome shotgun (WGS) entry which is preliminary data.</text>
</comment>
<protein>
    <recommendedName>
        <fullName evidence="4">EF-hand domain-containing protein</fullName>
    </recommendedName>
</protein>
<dbReference type="InterPro" id="IPR002048">
    <property type="entry name" value="EF_hand_dom"/>
</dbReference>
<gene>
    <name evidence="5" type="ORF">BSZ32_10775</name>
</gene>
<dbReference type="GO" id="GO:0005509">
    <property type="term" value="F:calcium ion binding"/>
    <property type="evidence" value="ECO:0007669"/>
    <property type="project" value="InterPro"/>
</dbReference>
<feature type="region of interest" description="Disordered" evidence="3">
    <location>
        <begin position="68"/>
        <end position="138"/>
    </location>
</feature>
<dbReference type="PROSITE" id="PS50222">
    <property type="entry name" value="EF_HAND_2"/>
    <property type="match status" value="2"/>
</dbReference>
<keyword evidence="1" id="KW-0479">Metal-binding</keyword>
<accession>A0A2S7U1N8</accession>
<feature type="compositionally biased region" description="Basic and acidic residues" evidence="3">
    <location>
        <begin position="71"/>
        <end position="109"/>
    </location>
</feature>
<keyword evidence="2" id="KW-0677">Repeat</keyword>
<evidence type="ECO:0000256" key="3">
    <source>
        <dbReference type="SAM" id="MobiDB-lite"/>
    </source>
</evidence>
<proteinExistence type="predicted"/>
<evidence type="ECO:0000256" key="2">
    <source>
        <dbReference type="ARBA" id="ARBA00022737"/>
    </source>
</evidence>
<feature type="region of interest" description="Disordered" evidence="3">
    <location>
        <begin position="182"/>
        <end position="218"/>
    </location>
</feature>
<dbReference type="SMART" id="SM00054">
    <property type="entry name" value="EFh"/>
    <property type="match status" value="5"/>
</dbReference>
<organism evidence="5 6">
    <name type="scientific">Rubritalea profundi</name>
    <dbReference type="NCBI Taxonomy" id="1658618"/>
    <lineage>
        <taxon>Bacteria</taxon>
        <taxon>Pseudomonadati</taxon>
        <taxon>Verrucomicrobiota</taxon>
        <taxon>Verrucomicrobiia</taxon>
        <taxon>Verrucomicrobiales</taxon>
        <taxon>Rubritaleaceae</taxon>
        <taxon>Rubritalea</taxon>
    </lineage>
</organism>
<feature type="domain" description="EF-hand" evidence="4">
    <location>
        <begin position="171"/>
        <end position="206"/>
    </location>
</feature>
<dbReference type="EMBL" id="MQWA01000001">
    <property type="protein sequence ID" value="PQJ28925.1"/>
    <property type="molecule type" value="Genomic_DNA"/>
</dbReference>
<dbReference type="Pfam" id="PF13202">
    <property type="entry name" value="EF-hand_5"/>
    <property type="match status" value="3"/>
</dbReference>
<dbReference type="Gene3D" id="1.10.238.10">
    <property type="entry name" value="EF-hand"/>
    <property type="match status" value="3"/>
</dbReference>
<dbReference type="InterPro" id="IPR011992">
    <property type="entry name" value="EF-hand-dom_pair"/>
</dbReference>
<name>A0A2S7U1N8_9BACT</name>
<dbReference type="PANTHER" id="PTHR10827">
    <property type="entry name" value="RETICULOCALBIN"/>
    <property type="match status" value="1"/>
</dbReference>
<evidence type="ECO:0000256" key="1">
    <source>
        <dbReference type="ARBA" id="ARBA00022723"/>
    </source>
</evidence>
<dbReference type="Proteomes" id="UP000239907">
    <property type="component" value="Unassembled WGS sequence"/>
</dbReference>
<feature type="domain" description="EF-hand" evidence="4">
    <location>
        <begin position="276"/>
        <end position="311"/>
    </location>
</feature>
<evidence type="ECO:0000259" key="4">
    <source>
        <dbReference type="PROSITE" id="PS50222"/>
    </source>
</evidence>
<feature type="compositionally biased region" description="Basic and acidic residues" evidence="3">
    <location>
        <begin position="119"/>
        <end position="129"/>
    </location>
</feature>
<evidence type="ECO:0000313" key="6">
    <source>
        <dbReference type="Proteomes" id="UP000239907"/>
    </source>
</evidence>
<dbReference type="PANTHER" id="PTHR10827:SF98">
    <property type="entry name" value="45 KDA CALCIUM-BINDING PROTEIN"/>
    <property type="match status" value="1"/>
</dbReference>
<evidence type="ECO:0000313" key="5">
    <source>
        <dbReference type="EMBL" id="PQJ28925.1"/>
    </source>
</evidence>
<dbReference type="Pfam" id="PF13499">
    <property type="entry name" value="EF-hand_7"/>
    <property type="match status" value="1"/>
</dbReference>
<feature type="compositionally biased region" description="Basic and acidic residues" evidence="3">
    <location>
        <begin position="182"/>
        <end position="205"/>
    </location>
</feature>
<feature type="region of interest" description="Disordered" evidence="3">
    <location>
        <begin position="259"/>
        <end position="349"/>
    </location>
</feature>
<reference evidence="5 6" key="1">
    <citation type="submission" date="2016-12" db="EMBL/GenBank/DDBJ databases">
        <title>Study of bacterial adaptation to deep sea.</title>
        <authorList>
            <person name="Song J."/>
            <person name="Yoshizawa S."/>
            <person name="Kogure K."/>
        </authorList>
    </citation>
    <scope>NUCLEOTIDE SEQUENCE [LARGE SCALE GENOMIC DNA]</scope>
    <source>
        <strain evidence="5 6">SAORIC-165</strain>
    </source>
</reference>
<keyword evidence="6" id="KW-1185">Reference proteome</keyword>
<dbReference type="SUPFAM" id="SSF47473">
    <property type="entry name" value="EF-hand"/>
    <property type="match status" value="2"/>
</dbReference>
<dbReference type="AlphaFoldDB" id="A0A2S7U1N8"/>